<reference evidence="1 2" key="1">
    <citation type="journal article" date="2020" name="Cell">
        <title>Large-Scale Comparative Analyses of Tick Genomes Elucidate Their Genetic Diversity and Vector Capacities.</title>
        <authorList>
            <consortium name="Tick Genome and Microbiome Consortium (TIGMIC)"/>
            <person name="Jia N."/>
            <person name="Wang J."/>
            <person name="Shi W."/>
            <person name="Du L."/>
            <person name="Sun Y."/>
            <person name="Zhan W."/>
            <person name="Jiang J.F."/>
            <person name="Wang Q."/>
            <person name="Zhang B."/>
            <person name="Ji P."/>
            <person name="Bell-Sakyi L."/>
            <person name="Cui X.M."/>
            <person name="Yuan T.T."/>
            <person name="Jiang B.G."/>
            <person name="Yang W.F."/>
            <person name="Lam T.T."/>
            <person name="Chang Q.C."/>
            <person name="Ding S.J."/>
            <person name="Wang X.J."/>
            <person name="Zhu J.G."/>
            <person name="Ruan X.D."/>
            <person name="Zhao L."/>
            <person name="Wei J.T."/>
            <person name="Ye R.Z."/>
            <person name="Que T.C."/>
            <person name="Du C.H."/>
            <person name="Zhou Y.H."/>
            <person name="Cheng J.X."/>
            <person name="Dai P.F."/>
            <person name="Guo W.B."/>
            <person name="Han X.H."/>
            <person name="Huang E.J."/>
            <person name="Li L.F."/>
            <person name="Wei W."/>
            <person name="Gao Y.C."/>
            <person name="Liu J.Z."/>
            <person name="Shao H.Z."/>
            <person name="Wang X."/>
            <person name="Wang C.C."/>
            <person name="Yang T.C."/>
            <person name="Huo Q.B."/>
            <person name="Li W."/>
            <person name="Chen H.Y."/>
            <person name="Chen S.E."/>
            <person name="Zhou L.G."/>
            <person name="Ni X.B."/>
            <person name="Tian J.H."/>
            <person name="Sheng Y."/>
            <person name="Liu T."/>
            <person name="Pan Y.S."/>
            <person name="Xia L.Y."/>
            <person name="Li J."/>
            <person name="Zhao F."/>
            <person name="Cao W.C."/>
        </authorList>
    </citation>
    <scope>NUCLEOTIDE SEQUENCE [LARGE SCALE GENOMIC DNA]</scope>
    <source>
        <strain evidence="1">Iper-2018</strain>
    </source>
</reference>
<organism evidence="1 2">
    <name type="scientific">Ixodes persulcatus</name>
    <name type="common">Taiga tick</name>
    <dbReference type="NCBI Taxonomy" id="34615"/>
    <lineage>
        <taxon>Eukaryota</taxon>
        <taxon>Metazoa</taxon>
        <taxon>Ecdysozoa</taxon>
        <taxon>Arthropoda</taxon>
        <taxon>Chelicerata</taxon>
        <taxon>Arachnida</taxon>
        <taxon>Acari</taxon>
        <taxon>Parasitiformes</taxon>
        <taxon>Ixodida</taxon>
        <taxon>Ixodoidea</taxon>
        <taxon>Ixodidae</taxon>
        <taxon>Ixodinae</taxon>
        <taxon>Ixodes</taxon>
    </lineage>
</organism>
<dbReference type="EMBL" id="JABSTQ010003836">
    <property type="protein sequence ID" value="KAG0443101.1"/>
    <property type="molecule type" value="Genomic_DNA"/>
</dbReference>
<evidence type="ECO:0000313" key="2">
    <source>
        <dbReference type="Proteomes" id="UP000805193"/>
    </source>
</evidence>
<proteinExistence type="predicted"/>
<evidence type="ECO:0000313" key="1">
    <source>
        <dbReference type="EMBL" id="KAG0443101.1"/>
    </source>
</evidence>
<comment type="caution">
    <text evidence="1">The sequence shown here is derived from an EMBL/GenBank/DDBJ whole genome shotgun (WGS) entry which is preliminary data.</text>
</comment>
<accession>A0AC60QTX6</accession>
<name>A0AC60QTX6_IXOPE</name>
<sequence>MSHAARSSYAPLGAFCLVASVWYPRAVTLSSASMSHNFGVPLYVSSSRRSIWKRRLEAGGYWWFFAEKDLDALYNVECVLSEGNFKYNLKESHNPGQQHTLHAVVNDEAQPVVYAFMQTSDVHPYETLTCVRAAMASSGEQRCGEARPGPERSKQLVEQETSSPVLGWMLAKQHSPCGSEADSRLQEAGAKVVCCLARGAPKGPNLPRARLNHQDALFPGHGLATHSQTWEHSPGAKLLKMVPSRQLDPEATDTASEDGDEPELLPLPLTSVFQETYKNLPKDELEDILISVYDCLTISKDTRLREAGAEVVCCLTRGAPKGPNLPRVRLNHQDALFPGHGFATHSQTWAHPPFLSSTALILNYYPLLISCGFALQ</sequence>
<gene>
    <name evidence="1" type="ORF">HPB47_015286</name>
</gene>
<protein>
    <submittedName>
        <fullName evidence="1">Uncharacterized protein</fullName>
    </submittedName>
</protein>
<keyword evidence="2" id="KW-1185">Reference proteome</keyword>
<dbReference type="Proteomes" id="UP000805193">
    <property type="component" value="Unassembled WGS sequence"/>
</dbReference>